<feature type="chain" id="PRO_5041348777" evidence="1">
    <location>
        <begin position="19"/>
        <end position="312"/>
    </location>
</feature>
<evidence type="ECO:0000313" key="3">
    <source>
        <dbReference type="Proteomes" id="UP001172155"/>
    </source>
</evidence>
<evidence type="ECO:0000256" key="1">
    <source>
        <dbReference type="SAM" id="SignalP"/>
    </source>
</evidence>
<organism evidence="2 3">
    <name type="scientific">Schizothecium vesticola</name>
    <dbReference type="NCBI Taxonomy" id="314040"/>
    <lineage>
        <taxon>Eukaryota</taxon>
        <taxon>Fungi</taxon>
        <taxon>Dikarya</taxon>
        <taxon>Ascomycota</taxon>
        <taxon>Pezizomycotina</taxon>
        <taxon>Sordariomycetes</taxon>
        <taxon>Sordariomycetidae</taxon>
        <taxon>Sordariales</taxon>
        <taxon>Schizotheciaceae</taxon>
        <taxon>Schizothecium</taxon>
    </lineage>
</organism>
<keyword evidence="1" id="KW-0732">Signal</keyword>
<evidence type="ECO:0000313" key="2">
    <source>
        <dbReference type="EMBL" id="KAK0753775.1"/>
    </source>
</evidence>
<dbReference type="AlphaFoldDB" id="A0AA40F9Z5"/>
<name>A0AA40F9Z5_9PEZI</name>
<protein>
    <submittedName>
        <fullName evidence="2">Uncharacterized protein</fullName>
    </submittedName>
</protein>
<accession>A0AA40F9Z5</accession>
<dbReference type="EMBL" id="JAUKUD010000001">
    <property type="protein sequence ID" value="KAK0753775.1"/>
    <property type="molecule type" value="Genomic_DNA"/>
</dbReference>
<proteinExistence type="predicted"/>
<sequence>MKFLPTTIGLVLLGVASAIPQDFAEKSQQKINDCSRYLDGEDEYGNSVPESLEIDSDEVSPKALAELAMAAVRITQRHRDFLGNMAGLEEAARRVLKSACVEGNLVAPQPDPEEIFDAELQAYRRGPAPAFAPAPKPAAPASAPTGRKMRIGKEKISSAAAAAVTPGWYYALSFIVEDPKDARINGWRRLVPFLSEMNIGELDNATNYDRKTSDPRWELILEAVLYEVEQELLIIAAAPNKGLSSVILSGVTEGSRAHGEQRGGKMIWSASSNISRYNDDEAILKPRIIQYYPYTSEISRALARTLLRQKLL</sequence>
<keyword evidence="3" id="KW-1185">Reference proteome</keyword>
<gene>
    <name evidence="2" type="ORF">B0T18DRAFT_385764</name>
</gene>
<feature type="signal peptide" evidence="1">
    <location>
        <begin position="1"/>
        <end position="18"/>
    </location>
</feature>
<dbReference type="Proteomes" id="UP001172155">
    <property type="component" value="Unassembled WGS sequence"/>
</dbReference>
<reference evidence="2" key="1">
    <citation type="submission" date="2023-06" db="EMBL/GenBank/DDBJ databases">
        <title>Genome-scale phylogeny and comparative genomics of the fungal order Sordariales.</title>
        <authorList>
            <consortium name="Lawrence Berkeley National Laboratory"/>
            <person name="Hensen N."/>
            <person name="Bonometti L."/>
            <person name="Westerberg I."/>
            <person name="Brannstrom I.O."/>
            <person name="Guillou S."/>
            <person name="Cros-Aarteil S."/>
            <person name="Calhoun S."/>
            <person name="Haridas S."/>
            <person name="Kuo A."/>
            <person name="Mondo S."/>
            <person name="Pangilinan J."/>
            <person name="Riley R."/>
            <person name="LaButti K."/>
            <person name="Andreopoulos B."/>
            <person name="Lipzen A."/>
            <person name="Chen C."/>
            <person name="Yanf M."/>
            <person name="Daum C."/>
            <person name="Ng V."/>
            <person name="Clum A."/>
            <person name="Steindorff A."/>
            <person name="Ohm R."/>
            <person name="Martin F."/>
            <person name="Silar P."/>
            <person name="Natvig D."/>
            <person name="Lalanne C."/>
            <person name="Gautier V."/>
            <person name="Ament-velasquez S.L."/>
            <person name="Kruys A."/>
            <person name="Hutchinson M.I."/>
            <person name="Powell A.J."/>
            <person name="Barry K."/>
            <person name="Miller A.N."/>
            <person name="Grigoriev I.V."/>
            <person name="Debuchy R."/>
            <person name="Gladieux P."/>
            <person name="Thoren M.H."/>
            <person name="Johannesson H."/>
        </authorList>
    </citation>
    <scope>NUCLEOTIDE SEQUENCE</scope>
    <source>
        <strain evidence="2">SMH3187-1</strain>
    </source>
</reference>
<comment type="caution">
    <text evidence="2">The sequence shown here is derived from an EMBL/GenBank/DDBJ whole genome shotgun (WGS) entry which is preliminary data.</text>
</comment>